<feature type="compositionally biased region" description="Basic residues" evidence="1">
    <location>
        <begin position="463"/>
        <end position="479"/>
    </location>
</feature>
<feature type="domain" description="Cyclic nucleotide-binding" evidence="2">
    <location>
        <begin position="42"/>
        <end position="195"/>
    </location>
</feature>
<sequence length="611" mass="70648">MQQKSSKPPSSKANSRSSSPTSDPAAIFNILKKIKFFEENNILDDSIPNVQEDLISNLKFKKMKDQEFVFHFGDFGDEFYIILEGSVKILRPIKKKNNGDSDTKRDSIFNQTEVRKRRKTSLDNDHEDFEYQELITLGKGSSFGELSLIENKPRAATIRCAEDTTFAVLNKFGYDKVIGKILKKKLNKKIKFLKSIPYFTKWTNMALSKFGYDHFITNHKRNQCIFKEGQKSKYVYIVINGEFELTKKIYQKQNENKMVRDLFDSHLESKSSYVSLTKTGNPSPIEKNTLKKIMLNFKVKNNKSMKPSKCRVSLLGALQIFGHEDSFRKRDYTTTCTCTVDGSLFVIPASHFERDLKQFSEDTFKEMIKNCMQKEMKLNKFISNKQSIQYSLTNPKMKEKITNVRQNIFSEIPILPSIRTNSKANSIEEEEDDYKNGTRGSVDITNINRVKFVNKSQKVSKPISHKNSTRRRFTSKRSSHCKQFSEVPSLNFERSLILKDSHLQPNNSVMFTNKHPSIVNSQRSPSNCSKIKGGNFSILQAYSNKFSPEEENHEMSLVSQRLKGIPSNIRTENMRNKYMNAHKLSMSLDTKESCIDKLPYPIRLPRKSNFQ</sequence>
<organism evidence="3 4">
    <name type="scientific">Euplotes crassus</name>
    <dbReference type="NCBI Taxonomy" id="5936"/>
    <lineage>
        <taxon>Eukaryota</taxon>
        <taxon>Sar</taxon>
        <taxon>Alveolata</taxon>
        <taxon>Ciliophora</taxon>
        <taxon>Intramacronucleata</taxon>
        <taxon>Spirotrichea</taxon>
        <taxon>Hypotrichia</taxon>
        <taxon>Euplotida</taxon>
        <taxon>Euplotidae</taxon>
        <taxon>Moneuplotes</taxon>
    </lineage>
</organism>
<dbReference type="InterPro" id="IPR018490">
    <property type="entry name" value="cNMP-bd_dom_sf"/>
</dbReference>
<proteinExistence type="predicted"/>
<gene>
    <name evidence="3" type="ORF">ECRASSUSDP1_LOCUS1234</name>
</gene>
<evidence type="ECO:0000313" key="4">
    <source>
        <dbReference type="Proteomes" id="UP001295684"/>
    </source>
</evidence>
<dbReference type="InterPro" id="IPR050503">
    <property type="entry name" value="cAMP-dep_PK_reg_su-like"/>
</dbReference>
<dbReference type="InterPro" id="IPR014710">
    <property type="entry name" value="RmlC-like_jellyroll"/>
</dbReference>
<dbReference type="EMBL" id="CAMPGE010001168">
    <property type="protein sequence ID" value="CAI2359940.1"/>
    <property type="molecule type" value="Genomic_DNA"/>
</dbReference>
<dbReference type="Gene3D" id="2.60.120.10">
    <property type="entry name" value="Jelly Rolls"/>
    <property type="match status" value="2"/>
</dbReference>
<accession>A0AAD1X749</accession>
<protein>
    <recommendedName>
        <fullName evidence="2">Cyclic nucleotide-binding domain-containing protein</fullName>
    </recommendedName>
</protein>
<dbReference type="PANTHER" id="PTHR11635:SF152">
    <property type="entry name" value="CAMP-DEPENDENT PROTEIN KINASE TYPE I REGULATORY SUBUNIT-RELATED"/>
    <property type="match status" value="1"/>
</dbReference>
<dbReference type="GO" id="GO:0034236">
    <property type="term" value="F:protein kinase A catalytic subunit binding"/>
    <property type="evidence" value="ECO:0007669"/>
    <property type="project" value="TreeGrafter"/>
</dbReference>
<dbReference type="InterPro" id="IPR018488">
    <property type="entry name" value="cNMP-bd_CS"/>
</dbReference>
<dbReference type="PROSITE" id="PS00889">
    <property type="entry name" value="CNMP_BINDING_2"/>
    <property type="match status" value="1"/>
</dbReference>
<dbReference type="InterPro" id="IPR000595">
    <property type="entry name" value="cNMP-bd_dom"/>
</dbReference>
<dbReference type="GO" id="GO:0030552">
    <property type="term" value="F:cAMP binding"/>
    <property type="evidence" value="ECO:0007669"/>
    <property type="project" value="TreeGrafter"/>
</dbReference>
<dbReference type="GO" id="GO:0004862">
    <property type="term" value="F:cAMP-dependent protein kinase inhibitor activity"/>
    <property type="evidence" value="ECO:0007669"/>
    <property type="project" value="TreeGrafter"/>
</dbReference>
<dbReference type="PROSITE" id="PS50042">
    <property type="entry name" value="CNMP_BINDING_3"/>
    <property type="match status" value="1"/>
</dbReference>
<dbReference type="GO" id="GO:0005829">
    <property type="term" value="C:cytosol"/>
    <property type="evidence" value="ECO:0007669"/>
    <property type="project" value="TreeGrafter"/>
</dbReference>
<name>A0AAD1X749_EUPCR</name>
<dbReference type="SUPFAM" id="SSF51206">
    <property type="entry name" value="cAMP-binding domain-like"/>
    <property type="match status" value="2"/>
</dbReference>
<keyword evidence="4" id="KW-1185">Reference proteome</keyword>
<evidence type="ECO:0000256" key="1">
    <source>
        <dbReference type="SAM" id="MobiDB-lite"/>
    </source>
</evidence>
<dbReference type="SMART" id="SM00100">
    <property type="entry name" value="cNMP"/>
    <property type="match status" value="1"/>
</dbReference>
<dbReference type="AlphaFoldDB" id="A0AAD1X749"/>
<comment type="caution">
    <text evidence="3">The sequence shown here is derived from an EMBL/GenBank/DDBJ whole genome shotgun (WGS) entry which is preliminary data.</text>
</comment>
<feature type="region of interest" description="Disordered" evidence="1">
    <location>
        <begin position="1"/>
        <end position="22"/>
    </location>
</feature>
<feature type="region of interest" description="Disordered" evidence="1">
    <location>
        <begin position="458"/>
        <end position="479"/>
    </location>
</feature>
<reference evidence="3" key="1">
    <citation type="submission" date="2023-07" db="EMBL/GenBank/DDBJ databases">
        <authorList>
            <consortium name="AG Swart"/>
            <person name="Singh M."/>
            <person name="Singh A."/>
            <person name="Seah K."/>
            <person name="Emmerich C."/>
        </authorList>
    </citation>
    <scope>NUCLEOTIDE SEQUENCE</scope>
    <source>
        <strain evidence="3">DP1</strain>
    </source>
</reference>
<dbReference type="GO" id="GO:0005952">
    <property type="term" value="C:cAMP-dependent protein kinase complex"/>
    <property type="evidence" value="ECO:0007669"/>
    <property type="project" value="InterPro"/>
</dbReference>
<dbReference type="Proteomes" id="UP001295684">
    <property type="component" value="Unassembled WGS sequence"/>
</dbReference>
<evidence type="ECO:0000259" key="2">
    <source>
        <dbReference type="PROSITE" id="PS50042"/>
    </source>
</evidence>
<dbReference type="PANTHER" id="PTHR11635">
    <property type="entry name" value="CAMP-DEPENDENT PROTEIN KINASE REGULATORY CHAIN"/>
    <property type="match status" value="1"/>
</dbReference>
<evidence type="ECO:0000313" key="3">
    <source>
        <dbReference type="EMBL" id="CAI2359940.1"/>
    </source>
</evidence>
<dbReference type="CDD" id="cd00038">
    <property type="entry name" value="CAP_ED"/>
    <property type="match status" value="1"/>
</dbReference>